<evidence type="ECO:0000259" key="2">
    <source>
        <dbReference type="Pfam" id="PF26017"/>
    </source>
</evidence>
<name>A0A914HFZ2_GLORO</name>
<organism evidence="3 4">
    <name type="scientific">Globodera rostochiensis</name>
    <name type="common">Golden nematode worm</name>
    <name type="synonym">Heterodera rostochiensis</name>
    <dbReference type="NCBI Taxonomy" id="31243"/>
    <lineage>
        <taxon>Eukaryota</taxon>
        <taxon>Metazoa</taxon>
        <taxon>Ecdysozoa</taxon>
        <taxon>Nematoda</taxon>
        <taxon>Chromadorea</taxon>
        <taxon>Rhabditida</taxon>
        <taxon>Tylenchina</taxon>
        <taxon>Tylenchomorpha</taxon>
        <taxon>Tylenchoidea</taxon>
        <taxon>Heteroderidae</taxon>
        <taxon>Heteroderinae</taxon>
        <taxon>Globodera</taxon>
    </lineage>
</organism>
<sequence length="1419" mass="157685">MLPPSPRPINSHCSPWIERFISERETLRRELAQQIRCNMANLVGHAPTADVLLVAADGHKFPAHLCILRKRAPNFFHRYVQIALEAITPGQIATRRHRLQFLEVAVGDVDSNALGFFIRSIYTEEEVSELGHEVQHQHEDVIGGDEDGEGQNEHYENRGGQFLGEMGQRGEENDGGGHGRHSHQQKEAKMEQLSVKETNNVANQANGRYLAHPMTSFLELAGCAAAFGGEGQMKGNGEATRQSGEDRGGTDEQNPEKENRKEEKKMFPIFIGMDGTVAEEPTTTDSFPSMSSSIMAKSLSSTADASESPLTMDNITITSIRGRAIARRRLSSVSSLNSLCSVDILTPTQESAPFAFVDDPQKTASKLAADLLQIYLGGDEATAGSQIVLVETKEGTKLKAPLGTLWTNSEYFRDVLSPRLGPPPPKALLRVSLSRFSSPAVHFLLQFLHGGLCCLPLSTSANDLSDVWELFELGAFVRSQLFIKMLALNVRAMLFHFFHRPCVACVSAVFDALPKMELEIPALRELFDDALQWQAANFTRIWKGRVFLHLSDQWQRRCRDALLQSMDEENVVDVLLGCEKLQVTLPRLKSAGAAHRVLGVVADVEEYCLELILAQFDLLISSRAFRSFGKGLALNLSLLEDILPPLVHSLSADTAIRAFIALKELLAELDQQQPESTEMDVRPPSTVSSCDNSPSKRRIHFGSSGSLANCCRAQQLMASEWNPRFKGLCHRMANLLDRHMLHFASSILDSDEWGTLDKTEQDRIRELGLFVEVKMPRAPLPRLSSFGRLYKRSSSLGIGPNVRVVIGEVDRTQSLERKPSHGHATVTSRPSLSTQMEEETATMNDGGETNKDGRVEEKGRMTDRNGEEKGEKGRMTDRNGEEKGEKGRMTDRIGEEKGRMTDRIGEEKGRMTDRNGEEKGEKGRMTDRNGEEKGEKGRMTDRIGEEMGEKGRMTDRNGEEKGRMTDRIGEEKGEKGRMTDRIGEEKGEKGRMTDRNGEEKGEKGRMTDRNGEEKGRMTDRNGEEKGEKGRMTDRNGEEKGEKGRMTDRNGEEKGRMTDRNGEEKGEKGRMTDRNGEEKGEKGRMTDRIGEEKGEKGRMTDRNGEEKGEKGRMTDRNGEEKGEKGRMTDRDGEEKGRMTDRIGEEKGEKGRMTDRIGEEKGEKGRMTDRDGEEKGRMTESESVPLLSDVKGQSALLTSKITSKSLLDKDIFGTSSKKPKSSQKQQKECPKTVDSCVEKEKRSAPSAKPAKGAVEAQVQDVQKVLRHGTPEKAVPSASSLQQAPPVPTFDRQRTHTVMTVEENVRAGIDAYLDTLEQPTETGGMSKKPQSIVRPMPQQKTAEGVHRISSLSSGVGTAETSVDHRRTSRTAAKKTPTTAARVIAQFSNFHSVQNIPFEKLQNHSRRLVRRAEAGWIAAESAD</sequence>
<keyword evidence="3" id="KW-1185">Reference proteome</keyword>
<evidence type="ECO:0000313" key="4">
    <source>
        <dbReference type="WBParaSite" id="Gr19_v10_g17018.t1"/>
    </source>
</evidence>
<evidence type="ECO:0000313" key="3">
    <source>
        <dbReference type="Proteomes" id="UP000887572"/>
    </source>
</evidence>
<evidence type="ECO:0000256" key="1">
    <source>
        <dbReference type="SAM" id="MobiDB-lite"/>
    </source>
</evidence>
<protein>
    <submittedName>
        <fullName evidence="4">BTB domain-containing protein</fullName>
    </submittedName>
</protein>
<dbReference type="InterPro" id="IPR043225">
    <property type="entry name" value="BACK_BTBD8"/>
</dbReference>
<reference evidence="4" key="1">
    <citation type="submission" date="2022-11" db="UniProtKB">
        <authorList>
            <consortium name="WormBaseParasite"/>
        </authorList>
    </citation>
    <scope>IDENTIFICATION</scope>
</reference>
<feature type="compositionally biased region" description="Polar residues" evidence="1">
    <location>
        <begin position="825"/>
        <end position="835"/>
    </location>
</feature>
<feature type="region of interest" description="Disordered" evidence="1">
    <location>
        <begin position="1341"/>
        <end position="1374"/>
    </location>
</feature>
<feature type="compositionally biased region" description="Low complexity" evidence="1">
    <location>
        <begin position="1192"/>
        <end position="1203"/>
    </location>
</feature>
<dbReference type="InterPro" id="IPR011333">
    <property type="entry name" value="SKP1/BTB/POZ_sf"/>
</dbReference>
<dbReference type="PANTHER" id="PTHR22427">
    <property type="entry name" value="GH15728P"/>
    <property type="match status" value="1"/>
</dbReference>
<feature type="region of interest" description="Disordered" evidence="1">
    <location>
        <begin position="673"/>
        <end position="694"/>
    </location>
</feature>
<dbReference type="Pfam" id="PF26017">
    <property type="entry name" value="BACK_BTBD8"/>
    <property type="match status" value="1"/>
</dbReference>
<accession>A0A914HFZ2</accession>
<feature type="compositionally biased region" description="Basic and acidic residues" evidence="1">
    <location>
        <begin position="168"/>
        <end position="177"/>
    </location>
</feature>
<feature type="region of interest" description="Disordered" evidence="1">
    <location>
        <begin position="144"/>
        <end position="191"/>
    </location>
</feature>
<feature type="region of interest" description="Disordered" evidence="1">
    <location>
        <begin position="813"/>
        <end position="1253"/>
    </location>
</feature>
<feature type="compositionally biased region" description="Basic and acidic residues" evidence="1">
    <location>
        <begin position="1223"/>
        <end position="1241"/>
    </location>
</feature>
<dbReference type="PANTHER" id="PTHR22427:SF7">
    <property type="entry name" value="GH15728P"/>
    <property type="match status" value="1"/>
</dbReference>
<feature type="domain" description="BTBD8 BACK" evidence="2">
    <location>
        <begin position="496"/>
        <end position="619"/>
    </location>
</feature>
<dbReference type="Proteomes" id="UP000887572">
    <property type="component" value="Unplaced"/>
</dbReference>
<feature type="region of interest" description="Disordered" evidence="1">
    <location>
        <begin position="234"/>
        <end position="265"/>
    </location>
</feature>
<feature type="compositionally biased region" description="Basic and acidic residues" evidence="1">
    <location>
        <begin position="243"/>
        <end position="265"/>
    </location>
</feature>
<feature type="compositionally biased region" description="Polar residues" evidence="1">
    <location>
        <begin position="1346"/>
        <end position="1357"/>
    </location>
</feature>
<dbReference type="WBParaSite" id="Gr19_v10_g17018.t1">
    <property type="protein sequence ID" value="Gr19_v10_g17018.t1"/>
    <property type="gene ID" value="Gr19_v10_g17018"/>
</dbReference>
<proteinExistence type="predicted"/>
<feature type="compositionally biased region" description="Basic and acidic residues" evidence="1">
    <location>
        <begin position="848"/>
        <end position="1178"/>
    </location>
</feature>
<dbReference type="Gene3D" id="3.30.710.10">
    <property type="entry name" value="Potassium Channel Kv1.1, Chain A"/>
    <property type="match status" value="1"/>
</dbReference>